<feature type="region of interest" description="Disordered" evidence="1">
    <location>
        <begin position="66"/>
        <end position="95"/>
    </location>
</feature>
<comment type="caution">
    <text evidence="2">The sequence shown here is derived from an EMBL/GenBank/DDBJ whole genome shotgun (WGS) entry which is preliminary data.</text>
</comment>
<dbReference type="AlphaFoldDB" id="A0A5J4SA63"/>
<dbReference type="Pfam" id="PF19514">
    <property type="entry name" value="MobC_2"/>
    <property type="match status" value="1"/>
</dbReference>
<gene>
    <name evidence="2" type="ORF">EZS27_009207</name>
</gene>
<proteinExistence type="predicted"/>
<organism evidence="2">
    <name type="scientific">termite gut metagenome</name>
    <dbReference type="NCBI Taxonomy" id="433724"/>
    <lineage>
        <taxon>unclassified sequences</taxon>
        <taxon>metagenomes</taxon>
        <taxon>organismal metagenomes</taxon>
    </lineage>
</organism>
<feature type="compositionally biased region" description="Polar residues" evidence="1">
    <location>
        <begin position="67"/>
        <end position="76"/>
    </location>
</feature>
<dbReference type="EMBL" id="SNRY01000289">
    <property type="protein sequence ID" value="KAA6343076.1"/>
    <property type="molecule type" value="Genomic_DNA"/>
</dbReference>
<protein>
    <submittedName>
        <fullName evidence="2">Uncharacterized protein</fullName>
    </submittedName>
</protein>
<reference evidence="2" key="1">
    <citation type="submission" date="2019-03" db="EMBL/GenBank/DDBJ databases">
        <title>Single cell metagenomics reveals metabolic interactions within the superorganism composed of flagellate Streblomastix strix and complex community of Bacteroidetes bacteria on its surface.</title>
        <authorList>
            <person name="Treitli S.C."/>
            <person name="Kolisko M."/>
            <person name="Husnik F."/>
            <person name="Keeling P."/>
            <person name="Hampl V."/>
        </authorList>
    </citation>
    <scope>NUCLEOTIDE SEQUENCE</scope>
    <source>
        <strain evidence="2">STM</strain>
    </source>
</reference>
<name>A0A5J4SA63_9ZZZZ</name>
<dbReference type="InterPro" id="IPR045788">
    <property type="entry name" value="MobC_2"/>
</dbReference>
<accession>A0A5J4SA63</accession>
<evidence type="ECO:0000313" key="2">
    <source>
        <dbReference type="EMBL" id="KAA6343076.1"/>
    </source>
</evidence>
<sequence>MDNRSAYRNVRQRWRILLSTDNSKKCFRQQKIPFFPAQNSSCPNCGFGERFSQVEPFKKKQVMNIENVGNGTSPDNGKSKEEDKSKSKRGRKPKADKQEYRYMIRLNKVDNERFLLLFRRSGMKNMSRFMADCVLNNPVKIVTVDKSVLDYVMLLSGFFEQFRAIKTNYNQVFHALIRNFGEQKACLMMKIVEEPTREFALSKLEIERLTAQLKERCLPG</sequence>
<evidence type="ECO:0000256" key="1">
    <source>
        <dbReference type="SAM" id="MobiDB-lite"/>
    </source>
</evidence>